<dbReference type="SMART" id="SM00671">
    <property type="entry name" value="SEL1"/>
    <property type="match status" value="2"/>
</dbReference>
<name>A0AAW0XTF2_CHEQU</name>
<organism evidence="3 4">
    <name type="scientific">Cherax quadricarinatus</name>
    <name type="common">Australian red claw crayfish</name>
    <dbReference type="NCBI Taxonomy" id="27406"/>
    <lineage>
        <taxon>Eukaryota</taxon>
        <taxon>Metazoa</taxon>
        <taxon>Ecdysozoa</taxon>
        <taxon>Arthropoda</taxon>
        <taxon>Crustacea</taxon>
        <taxon>Multicrustacea</taxon>
        <taxon>Malacostraca</taxon>
        <taxon>Eumalacostraca</taxon>
        <taxon>Eucarida</taxon>
        <taxon>Decapoda</taxon>
        <taxon>Pleocyemata</taxon>
        <taxon>Astacidea</taxon>
        <taxon>Parastacoidea</taxon>
        <taxon>Parastacidae</taxon>
        <taxon>Cherax</taxon>
    </lineage>
</organism>
<evidence type="ECO:0000313" key="4">
    <source>
        <dbReference type="Proteomes" id="UP001445076"/>
    </source>
</evidence>
<accession>A0AAW0XTF2</accession>
<proteinExistence type="predicted"/>
<feature type="region of interest" description="Disordered" evidence="2">
    <location>
        <begin position="225"/>
        <end position="247"/>
    </location>
</feature>
<dbReference type="PANTHER" id="PTHR45011">
    <property type="entry name" value="DAP3-BINDING CELL DEATH ENHANCER 1"/>
    <property type="match status" value="1"/>
</dbReference>
<dbReference type="PANTHER" id="PTHR45011:SF1">
    <property type="entry name" value="DAP3-BINDING CELL DEATH ENHANCER 1"/>
    <property type="match status" value="1"/>
</dbReference>
<evidence type="ECO:0000256" key="2">
    <source>
        <dbReference type="SAM" id="MobiDB-lite"/>
    </source>
</evidence>
<sequence length="684" mass="77224">MITKKSHGLMMWRILSSISRGVRNVRPSQCYSQECVDEKHDSKDAQPDTYTLTYFSPWQYKDTYKSVSSKDNGQTLSIRTLETGKYNWASKLPKIFNDIQEKEDKRSGCGSREEFQVSCKNCPPWHWEILLNQSSVKPCSESERREDKRNHSEDRYGTRSWEQREQFLLKHSILQALRWGSAVALTWSLYHDWGSQRCKNPLYKHKTQEQLYSSNKTQTIKSLYNEADHKESGNKNCSSEERSHSKDNMCNRCTQHESHRPDVEPVYNSLVGSHSPFSFLWNIISNQNKLTNQIFTKSALKDKPPDSILNDIVIPDIHSQVQNFQGHSTSEESLTQICEIVTASSVPTETQFMQYTHPIQSEDLHFEDSEGCLASELLEKSQASNLEQEYSQNSHVNKQNILPDNNKDKGNLDIGCTKAIKETREQNWESISVSAKPLKCSLKNEMKLQDLIYGESELSAGAGGSSEHPHQNIGITEFNDSFMEILSAGSQDIKAIQDKLLGVLESDVGYSIVDVETESAVMSFRAGSLLGDPSAMFNLALCYHLGHGVNQDLKMARELYEAASVAGHAWATYNLAVLVSQGQGGSSDLKCTYNLLIKAGEMGVREAQEALKLLEQKRNCVRKEDPLKFSKSEPSLTSRSSGMWSSYSTSDLEFMDESDISVSMEVLADLNASQKTSKSFYLGL</sequence>
<dbReference type="SUPFAM" id="SSF81901">
    <property type="entry name" value="HCP-like"/>
    <property type="match status" value="1"/>
</dbReference>
<gene>
    <name evidence="3" type="ORF">OTU49_016991</name>
</gene>
<keyword evidence="1" id="KW-0175">Coiled coil</keyword>
<dbReference type="InterPro" id="IPR011990">
    <property type="entry name" value="TPR-like_helical_dom_sf"/>
</dbReference>
<dbReference type="Pfam" id="PF08238">
    <property type="entry name" value="Sel1"/>
    <property type="match status" value="2"/>
</dbReference>
<protein>
    <recommendedName>
        <fullName evidence="5">Death ligand signal enhancer</fullName>
    </recommendedName>
</protein>
<keyword evidence="4" id="KW-1185">Reference proteome</keyword>
<dbReference type="Proteomes" id="UP001445076">
    <property type="component" value="Unassembled WGS sequence"/>
</dbReference>
<dbReference type="AlphaFoldDB" id="A0AAW0XTF2"/>
<dbReference type="EMBL" id="JARKIK010000016">
    <property type="protein sequence ID" value="KAK8747097.1"/>
    <property type="molecule type" value="Genomic_DNA"/>
</dbReference>
<evidence type="ECO:0000256" key="1">
    <source>
        <dbReference type="SAM" id="Coils"/>
    </source>
</evidence>
<comment type="caution">
    <text evidence="3">The sequence shown here is derived from an EMBL/GenBank/DDBJ whole genome shotgun (WGS) entry which is preliminary data.</text>
</comment>
<evidence type="ECO:0008006" key="5">
    <source>
        <dbReference type="Google" id="ProtNLM"/>
    </source>
</evidence>
<dbReference type="InterPro" id="IPR052748">
    <property type="entry name" value="ISR_Activator"/>
</dbReference>
<feature type="region of interest" description="Disordered" evidence="2">
    <location>
        <begin position="385"/>
        <end position="405"/>
    </location>
</feature>
<feature type="compositionally biased region" description="Basic and acidic residues" evidence="2">
    <location>
        <begin position="226"/>
        <end position="247"/>
    </location>
</feature>
<feature type="coiled-coil region" evidence="1">
    <location>
        <begin position="597"/>
        <end position="624"/>
    </location>
</feature>
<evidence type="ECO:0000313" key="3">
    <source>
        <dbReference type="EMBL" id="KAK8747097.1"/>
    </source>
</evidence>
<reference evidence="3 4" key="1">
    <citation type="journal article" date="2024" name="BMC Genomics">
        <title>Genome assembly of redclaw crayfish (Cherax quadricarinatus) provides insights into its immune adaptation and hypoxia tolerance.</title>
        <authorList>
            <person name="Liu Z."/>
            <person name="Zheng J."/>
            <person name="Li H."/>
            <person name="Fang K."/>
            <person name="Wang S."/>
            <person name="He J."/>
            <person name="Zhou D."/>
            <person name="Weng S."/>
            <person name="Chi M."/>
            <person name="Gu Z."/>
            <person name="He J."/>
            <person name="Li F."/>
            <person name="Wang M."/>
        </authorList>
    </citation>
    <scope>NUCLEOTIDE SEQUENCE [LARGE SCALE GENOMIC DNA]</scope>
    <source>
        <strain evidence="3">ZL_2023a</strain>
    </source>
</reference>
<feature type="compositionally biased region" description="Polar residues" evidence="2">
    <location>
        <begin position="385"/>
        <end position="403"/>
    </location>
</feature>
<dbReference type="Gene3D" id="1.25.40.10">
    <property type="entry name" value="Tetratricopeptide repeat domain"/>
    <property type="match status" value="1"/>
</dbReference>
<dbReference type="InterPro" id="IPR006597">
    <property type="entry name" value="Sel1-like"/>
</dbReference>